<evidence type="ECO:0000313" key="2">
    <source>
        <dbReference type="EMBL" id="CAG9619772.1"/>
    </source>
</evidence>
<protein>
    <recommendedName>
        <fullName evidence="1">NERD domain-containing protein</fullName>
    </recommendedName>
</protein>
<evidence type="ECO:0000313" key="3">
    <source>
        <dbReference type="Proteomes" id="UP000789833"/>
    </source>
</evidence>
<dbReference type="EMBL" id="CAKJTJ010000002">
    <property type="protein sequence ID" value="CAG9619772.1"/>
    <property type="molecule type" value="Genomic_DNA"/>
</dbReference>
<proteinExistence type="predicted"/>
<dbReference type="RefSeq" id="WP_230499705.1">
    <property type="nucleotide sequence ID" value="NZ_CAKJTJ010000002.1"/>
</dbReference>
<dbReference type="PROSITE" id="PS50965">
    <property type="entry name" value="NERD"/>
    <property type="match status" value="1"/>
</dbReference>
<sequence>MFKESVNLQKLQVLKKRLKVDHPKYMDLENEIRMKTAGEYGEYSINYYLSLIPELKYDFQIVRGLRLPFKNSYFQIDTLLLFPSFFLILEVKHLTGTLHFDPNFHQLLQTKNIILPNNESIDETKSIPDPILQVKRQFNQLKDWFDDQGYTDYRGDSLVVLTNTNAIVKAISDNKKVQDFVVRSPGLSFRVEKLIRKHENDDYLYWEELKVISKQLKSSNVVRSNNDLEEFNVQVSDIHPGVFCTSCEVLLMVRVNGIWKCIVCNHVSKDAHVKTIDEYFLLFGNEISSRDCMWFLQLNSTYIARSILKSMKLNEVGNTFSKRYHKK</sequence>
<evidence type="ECO:0000259" key="1">
    <source>
        <dbReference type="PROSITE" id="PS50965"/>
    </source>
</evidence>
<keyword evidence="3" id="KW-1185">Reference proteome</keyword>
<dbReference type="Pfam" id="PF08378">
    <property type="entry name" value="NERD"/>
    <property type="match status" value="1"/>
</dbReference>
<name>A0ABN8A795_9BACI</name>
<organism evidence="2 3">
    <name type="scientific">Sutcliffiella rhizosphaerae</name>
    <dbReference type="NCBI Taxonomy" id="2880967"/>
    <lineage>
        <taxon>Bacteria</taxon>
        <taxon>Bacillati</taxon>
        <taxon>Bacillota</taxon>
        <taxon>Bacilli</taxon>
        <taxon>Bacillales</taxon>
        <taxon>Bacillaceae</taxon>
        <taxon>Sutcliffiella</taxon>
    </lineage>
</organism>
<comment type="caution">
    <text evidence="2">The sequence shown here is derived from an EMBL/GenBank/DDBJ whole genome shotgun (WGS) entry which is preliminary data.</text>
</comment>
<gene>
    <name evidence="2" type="ORF">BACCIP111883_00540</name>
</gene>
<dbReference type="Proteomes" id="UP000789833">
    <property type="component" value="Unassembled WGS sequence"/>
</dbReference>
<dbReference type="InterPro" id="IPR011528">
    <property type="entry name" value="NERD"/>
</dbReference>
<feature type="domain" description="NERD" evidence="1">
    <location>
        <begin position="37"/>
        <end position="164"/>
    </location>
</feature>
<accession>A0ABN8A795</accession>
<reference evidence="2 3" key="1">
    <citation type="submission" date="2021-10" db="EMBL/GenBank/DDBJ databases">
        <authorList>
            <person name="Criscuolo A."/>
        </authorList>
    </citation>
    <scope>NUCLEOTIDE SEQUENCE [LARGE SCALE GENOMIC DNA]</scope>
    <source>
        <strain evidence="3">CIP 111883</strain>
    </source>
</reference>